<gene>
    <name evidence="2" type="ORF">F8M41_017144</name>
</gene>
<dbReference type="Proteomes" id="UP000439903">
    <property type="component" value="Unassembled WGS sequence"/>
</dbReference>
<evidence type="ECO:0000313" key="3">
    <source>
        <dbReference type="Proteomes" id="UP000439903"/>
    </source>
</evidence>
<proteinExistence type="predicted"/>
<feature type="transmembrane region" description="Helical" evidence="1">
    <location>
        <begin position="114"/>
        <end position="133"/>
    </location>
</feature>
<keyword evidence="1" id="KW-0812">Transmembrane</keyword>
<dbReference type="OrthoDB" id="2457155at2759"/>
<feature type="transmembrane region" description="Helical" evidence="1">
    <location>
        <begin position="169"/>
        <end position="193"/>
    </location>
</feature>
<dbReference type="AlphaFoldDB" id="A0A8H4AND3"/>
<sequence>MIPRQSRQISFYDEYVQTVPVDIHRWMLGITYIFATAIYMTFCTYDYNKSNAILEKQSRLENNTDLNGIYGNDSKLYDAVVFSDFFYCFYIFSVAFACGFCCRGRERHCDFCSIFMLNILGACISIPHAFPYLKDQIVGPDHQIISCNHIENLDSWLNDWCTFHKHRIILSWSLIFVWFITYPIYLFIILVILGKRVYRILKLWTIYQYQYRKGLFLTWLENRKEKSMQQNEIVTDNKSVKEVTTYEIKIVAIE</sequence>
<organism evidence="2 3">
    <name type="scientific">Gigaspora margarita</name>
    <dbReference type="NCBI Taxonomy" id="4874"/>
    <lineage>
        <taxon>Eukaryota</taxon>
        <taxon>Fungi</taxon>
        <taxon>Fungi incertae sedis</taxon>
        <taxon>Mucoromycota</taxon>
        <taxon>Glomeromycotina</taxon>
        <taxon>Glomeromycetes</taxon>
        <taxon>Diversisporales</taxon>
        <taxon>Gigasporaceae</taxon>
        <taxon>Gigaspora</taxon>
    </lineage>
</organism>
<accession>A0A8H4AND3</accession>
<feature type="transmembrane region" description="Helical" evidence="1">
    <location>
        <begin position="26"/>
        <end position="47"/>
    </location>
</feature>
<keyword evidence="3" id="KW-1185">Reference proteome</keyword>
<evidence type="ECO:0000256" key="1">
    <source>
        <dbReference type="SAM" id="Phobius"/>
    </source>
</evidence>
<comment type="caution">
    <text evidence="2">The sequence shown here is derived from an EMBL/GenBank/DDBJ whole genome shotgun (WGS) entry which is preliminary data.</text>
</comment>
<protein>
    <submittedName>
        <fullName evidence="2">Uncharacterized protein</fullName>
    </submittedName>
</protein>
<name>A0A8H4AND3_GIGMA</name>
<evidence type="ECO:0000313" key="2">
    <source>
        <dbReference type="EMBL" id="KAF0516127.1"/>
    </source>
</evidence>
<dbReference type="EMBL" id="WTPW01000389">
    <property type="protein sequence ID" value="KAF0516127.1"/>
    <property type="molecule type" value="Genomic_DNA"/>
</dbReference>
<reference evidence="2 3" key="1">
    <citation type="journal article" date="2019" name="Environ. Microbiol.">
        <title>At the nexus of three kingdoms: the genome of the mycorrhizal fungus Gigaspora margarita provides insights into plant, endobacterial and fungal interactions.</title>
        <authorList>
            <person name="Venice F."/>
            <person name="Ghignone S."/>
            <person name="Salvioli di Fossalunga A."/>
            <person name="Amselem J."/>
            <person name="Novero M."/>
            <person name="Xianan X."/>
            <person name="Sedzielewska Toro K."/>
            <person name="Morin E."/>
            <person name="Lipzen A."/>
            <person name="Grigoriev I.V."/>
            <person name="Henrissat B."/>
            <person name="Martin F.M."/>
            <person name="Bonfante P."/>
        </authorList>
    </citation>
    <scope>NUCLEOTIDE SEQUENCE [LARGE SCALE GENOMIC DNA]</scope>
    <source>
        <strain evidence="2 3">BEG34</strain>
    </source>
</reference>
<keyword evidence="1" id="KW-1133">Transmembrane helix</keyword>
<feature type="transmembrane region" description="Helical" evidence="1">
    <location>
        <begin position="80"/>
        <end position="102"/>
    </location>
</feature>
<keyword evidence="1" id="KW-0472">Membrane</keyword>